<proteinExistence type="predicted"/>
<evidence type="ECO:0000256" key="1">
    <source>
        <dbReference type="SAM" id="MobiDB-lite"/>
    </source>
</evidence>
<feature type="region of interest" description="Disordered" evidence="1">
    <location>
        <begin position="54"/>
        <end position="244"/>
    </location>
</feature>
<keyword evidence="3" id="KW-1185">Reference proteome</keyword>
<protein>
    <submittedName>
        <fullName evidence="2">Uncharacterized protein</fullName>
    </submittedName>
</protein>
<gene>
    <name evidence="2" type="ORF">BDV33DRAFT_210654</name>
</gene>
<dbReference type="AlphaFoldDB" id="A0A5N6E5X7"/>
<feature type="region of interest" description="Disordered" evidence="1">
    <location>
        <begin position="1"/>
        <end position="28"/>
    </location>
</feature>
<reference evidence="2 3" key="1">
    <citation type="submission" date="2019-04" db="EMBL/GenBank/DDBJ databases">
        <title>Fungal friends and foes A comparative genomics study of 23 Aspergillus species from section Flavi.</title>
        <authorList>
            <consortium name="DOE Joint Genome Institute"/>
            <person name="Kjaerbolling I."/>
            <person name="Vesth T.C."/>
            <person name="Frisvad J.C."/>
            <person name="Nybo J.L."/>
            <person name="Theobald S."/>
            <person name="Kildgaard S."/>
            <person name="Petersen T.I."/>
            <person name="Kuo A."/>
            <person name="Sato A."/>
            <person name="Lyhne E.K."/>
            <person name="Kogle M.E."/>
            <person name="Wiebenga A."/>
            <person name="Kun R.S."/>
            <person name="Lubbers R.J."/>
            <person name="Makela M.R."/>
            <person name="Barry K."/>
            <person name="Chovatia M."/>
            <person name="Clum A."/>
            <person name="Daum C."/>
            <person name="Haridas S."/>
            <person name="He G."/>
            <person name="LaButti K."/>
            <person name="Lipzen A."/>
            <person name="Mondo S."/>
            <person name="Pangilinan J."/>
            <person name="Riley R."/>
            <person name="Salamov A."/>
            <person name="Simmons B.A."/>
            <person name="Magnuson J.K."/>
            <person name="Henrissat B."/>
            <person name="Mortensen U.H."/>
            <person name="Larsen T.O."/>
            <person name="De vries R.P."/>
            <person name="Grigoriev I.V."/>
            <person name="Machida M."/>
            <person name="Baker S.E."/>
            <person name="Andersen M.R."/>
        </authorList>
    </citation>
    <scope>NUCLEOTIDE SEQUENCE [LARGE SCALE GENOMIC DNA]</scope>
    <source>
        <strain evidence="2 3">CBS 126849</strain>
    </source>
</reference>
<feature type="compositionally biased region" description="Basic and acidic residues" evidence="1">
    <location>
        <begin position="17"/>
        <end position="28"/>
    </location>
</feature>
<evidence type="ECO:0000313" key="2">
    <source>
        <dbReference type="EMBL" id="KAB8212971.1"/>
    </source>
</evidence>
<feature type="compositionally biased region" description="Basic residues" evidence="1">
    <location>
        <begin position="114"/>
        <end position="130"/>
    </location>
</feature>
<dbReference type="EMBL" id="ML733759">
    <property type="protein sequence ID" value="KAB8212971.1"/>
    <property type="molecule type" value="Genomic_DNA"/>
</dbReference>
<feature type="compositionally biased region" description="Basic and acidic residues" evidence="1">
    <location>
        <begin position="131"/>
        <end position="144"/>
    </location>
</feature>
<evidence type="ECO:0000313" key="3">
    <source>
        <dbReference type="Proteomes" id="UP000326799"/>
    </source>
</evidence>
<dbReference type="Proteomes" id="UP000326799">
    <property type="component" value="Unassembled WGS sequence"/>
</dbReference>
<accession>A0A5N6E5X7</accession>
<name>A0A5N6E5X7_9EURO</name>
<feature type="compositionally biased region" description="Basic and acidic residues" evidence="1">
    <location>
        <begin position="201"/>
        <end position="215"/>
    </location>
</feature>
<feature type="compositionally biased region" description="Polar residues" evidence="1">
    <location>
        <begin position="94"/>
        <end position="113"/>
    </location>
</feature>
<feature type="compositionally biased region" description="Polar residues" evidence="1">
    <location>
        <begin position="190"/>
        <end position="200"/>
    </location>
</feature>
<feature type="compositionally biased region" description="Acidic residues" evidence="1">
    <location>
        <begin position="145"/>
        <end position="158"/>
    </location>
</feature>
<organism evidence="2 3">
    <name type="scientific">Aspergillus novoparasiticus</name>
    <dbReference type="NCBI Taxonomy" id="986946"/>
    <lineage>
        <taxon>Eukaryota</taxon>
        <taxon>Fungi</taxon>
        <taxon>Dikarya</taxon>
        <taxon>Ascomycota</taxon>
        <taxon>Pezizomycotina</taxon>
        <taxon>Eurotiomycetes</taxon>
        <taxon>Eurotiomycetidae</taxon>
        <taxon>Eurotiales</taxon>
        <taxon>Aspergillaceae</taxon>
        <taxon>Aspergillus</taxon>
        <taxon>Aspergillus subgen. Circumdati</taxon>
    </lineage>
</organism>
<sequence>MLQGQAELEAAADGETQEERVAQERADALARLESSSGLMPLSLEATEAMAVHRPVTELPAELPNMLPDSAKRGAHQIAESIPQSPTEGQRESAGLQNDQSLPQSRANGQQTNRKPFKPGKLRKQRMKNRLTHRDVNRLGTRDAALDDELWGTNEDDAADSFQLSDEPLQLSAVPVQNAATAGVTDARPPQQDSRTYTNEQPDPKHVQEAIERQVAEESLFDPPSMPIDQETPTAARVRSERKKL</sequence>